<reference evidence="5" key="2">
    <citation type="submission" date="2014-09" db="EMBL/GenBank/DDBJ databases">
        <authorList>
            <person name="Aslett A.Martin."/>
        </authorList>
    </citation>
    <scope>NUCLEOTIDE SEQUENCE</scope>
    <source>
        <strain evidence="5">ED321 Heterogonic</strain>
    </source>
</reference>
<dbReference type="GO" id="GO:0019005">
    <property type="term" value="C:SCF ubiquitin ligase complex"/>
    <property type="evidence" value="ECO:0007669"/>
    <property type="project" value="TreeGrafter"/>
</dbReference>
<reference evidence="6" key="1">
    <citation type="submission" date="2014-09" db="EMBL/GenBank/DDBJ databases">
        <authorList>
            <person name="Martin A.A."/>
        </authorList>
    </citation>
    <scope>NUCLEOTIDE SEQUENCE</scope>
    <source>
        <strain evidence="6">ED321</strain>
    </source>
</reference>
<dbReference type="CDD" id="cd12906">
    <property type="entry name" value="SPRY_SOCS1-2-4"/>
    <property type="match status" value="1"/>
</dbReference>
<sequence>MMGQSPSRNESRNNESLIEGDTEEGDTFDFIIEANDSVTTPRSSDIEERSEFGLATPIHSSLAYRLSMNRIQRNLFQFTRRSPSYRPSLETIQQLPKRHQIIGANEKHFEFFDADIGCPDKFTIIMKAGPPDKKVMEEHAWNPNDRSLNIFVKEDDPLTLHRNPVAQSTDCIRGKVGYKKGFHVWKITWPLRQRGTHAVIGVATKNARLHSVGYTSLIGSTIDSYGWDIVRLKCSNDARNKVNWDYPNDSWSKYINVGDSFSVPESIYCILDMDEGYMAFATDEEYLGVAFRGLRGKELFPIVSAVWGHCEITIKYMGGIPPDAPSLLSTCRRTIRSHLGRKHLHKILDLNLPNSCIEYLLYK</sequence>
<dbReference type="OrthoDB" id="5547302at2759"/>
<evidence type="ECO:0000259" key="4">
    <source>
        <dbReference type="PROSITE" id="PS50225"/>
    </source>
</evidence>
<dbReference type="OMA" id="CAHEKIS"/>
<dbReference type="PANTHER" id="PTHR12245:SF11">
    <property type="entry name" value="PROTEIN GUSTAVUS"/>
    <property type="match status" value="1"/>
</dbReference>
<dbReference type="GO" id="GO:0005737">
    <property type="term" value="C:cytoplasm"/>
    <property type="evidence" value="ECO:0007669"/>
    <property type="project" value="UniProtKB-ARBA"/>
</dbReference>
<dbReference type="InterPro" id="IPR001870">
    <property type="entry name" value="B30.2/SPRY"/>
</dbReference>
<dbReference type="CTD" id="36373329"/>
<evidence type="ECO:0000259" key="3">
    <source>
        <dbReference type="PROSITE" id="PS50188"/>
    </source>
</evidence>
<dbReference type="PANTHER" id="PTHR12245">
    <property type="entry name" value="SPRY DOMAIN CONTAINING SOCS BOX PROTEIN"/>
    <property type="match status" value="1"/>
</dbReference>
<keyword evidence="5" id="KW-0430">Lectin</keyword>
<dbReference type="Pfam" id="PF07525">
    <property type="entry name" value="SOCS_box"/>
    <property type="match status" value="1"/>
</dbReference>
<comment type="similarity">
    <text evidence="1">Belongs to the SPSB family.</text>
</comment>
<dbReference type="SMART" id="SM00449">
    <property type="entry name" value="SPRY"/>
    <property type="match status" value="1"/>
</dbReference>
<feature type="region of interest" description="Disordered" evidence="2">
    <location>
        <begin position="1"/>
        <end position="26"/>
    </location>
</feature>
<evidence type="ECO:0000256" key="1">
    <source>
        <dbReference type="ARBA" id="ARBA00010910"/>
    </source>
</evidence>
<gene>
    <name evidence="5 7 8" type="ORF">SRAE_0000009400</name>
</gene>
<dbReference type="PROSITE" id="PS50225">
    <property type="entry name" value="SOCS"/>
    <property type="match status" value="1"/>
</dbReference>
<dbReference type="WBParaSite" id="SRAE_0000009400.1">
    <property type="protein sequence ID" value="SRAE_0000009400.1"/>
    <property type="gene ID" value="WBGene00255831"/>
</dbReference>
<dbReference type="InterPro" id="IPR013320">
    <property type="entry name" value="ConA-like_dom_sf"/>
</dbReference>
<feature type="domain" description="B30.2/SPRY" evidence="3">
    <location>
        <begin position="119"/>
        <end position="321"/>
    </location>
</feature>
<evidence type="ECO:0000256" key="2">
    <source>
        <dbReference type="SAM" id="MobiDB-lite"/>
    </source>
</evidence>
<dbReference type="Gene3D" id="1.10.750.20">
    <property type="entry name" value="SOCS box"/>
    <property type="match status" value="1"/>
</dbReference>
<dbReference type="EMBL" id="LN609405">
    <property type="protein sequence ID" value="CEF60962.1"/>
    <property type="molecule type" value="Genomic_DNA"/>
</dbReference>
<dbReference type="PROSITE" id="PS50188">
    <property type="entry name" value="B302_SPRY"/>
    <property type="match status" value="1"/>
</dbReference>
<dbReference type="SUPFAM" id="SSF49899">
    <property type="entry name" value="Concanavalin A-like lectins/glucanases"/>
    <property type="match status" value="1"/>
</dbReference>
<dbReference type="CDD" id="cd03716">
    <property type="entry name" value="SOCS_ASB_like"/>
    <property type="match status" value="1"/>
</dbReference>
<name>A0A090KYK2_STRRB</name>
<dbReference type="GO" id="GO:0043161">
    <property type="term" value="P:proteasome-mediated ubiquitin-dependent protein catabolic process"/>
    <property type="evidence" value="ECO:0007669"/>
    <property type="project" value="TreeGrafter"/>
</dbReference>
<evidence type="ECO:0000313" key="7">
    <source>
        <dbReference type="WBParaSite" id="SRAE_0000009400.1"/>
    </source>
</evidence>
<evidence type="ECO:0000313" key="8">
    <source>
        <dbReference type="WormBase" id="SRAE_0000009400"/>
    </source>
</evidence>
<dbReference type="Gene3D" id="2.60.120.920">
    <property type="match status" value="1"/>
</dbReference>
<dbReference type="InterPro" id="IPR003877">
    <property type="entry name" value="SPRY_dom"/>
</dbReference>
<dbReference type="Proteomes" id="UP000035682">
    <property type="component" value="Unplaced"/>
</dbReference>
<dbReference type="GeneID" id="36373329"/>
<proteinExistence type="inferred from homology"/>
<protein>
    <submittedName>
        <fullName evidence="5 7">Uncharacterized protein</fullName>
    </submittedName>
</protein>
<dbReference type="FunFam" id="2.60.120.920:FF:000007">
    <property type="entry name" value="SPRY domain-containing SOCS box protein 1"/>
    <property type="match status" value="1"/>
</dbReference>
<evidence type="ECO:0000313" key="6">
    <source>
        <dbReference type="Proteomes" id="UP000035682"/>
    </source>
</evidence>
<evidence type="ECO:0000313" key="5">
    <source>
        <dbReference type="EMBL" id="CEF60962.1"/>
    </source>
</evidence>
<dbReference type="Pfam" id="PF00622">
    <property type="entry name" value="SPRY"/>
    <property type="match status" value="1"/>
</dbReference>
<dbReference type="InterPro" id="IPR043136">
    <property type="entry name" value="B30.2/SPRY_sf"/>
</dbReference>
<dbReference type="AlphaFoldDB" id="A0A090KYK2"/>
<dbReference type="InterPro" id="IPR001496">
    <property type="entry name" value="SOCS_box"/>
</dbReference>
<accession>A0A090KYK2</accession>
<reference evidence="7" key="3">
    <citation type="submission" date="2020-12" db="UniProtKB">
        <authorList>
            <consortium name="WormBaseParasite"/>
        </authorList>
    </citation>
    <scope>IDENTIFICATION</scope>
</reference>
<organism evidence="5">
    <name type="scientific">Strongyloides ratti</name>
    <name type="common">Parasitic roundworm</name>
    <dbReference type="NCBI Taxonomy" id="34506"/>
    <lineage>
        <taxon>Eukaryota</taxon>
        <taxon>Metazoa</taxon>
        <taxon>Ecdysozoa</taxon>
        <taxon>Nematoda</taxon>
        <taxon>Chromadorea</taxon>
        <taxon>Rhabditida</taxon>
        <taxon>Tylenchina</taxon>
        <taxon>Panagrolaimomorpha</taxon>
        <taxon>Strongyloidoidea</taxon>
        <taxon>Strongyloididae</taxon>
        <taxon>Strongyloides</taxon>
    </lineage>
</organism>
<dbReference type="SMART" id="SM00969">
    <property type="entry name" value="SOCS_box"/>
    <property type="match status" value="1"/>
</dbReference>
<feature type="domain" description="SOCS box" evidence="4">
    <location>
        <begin position="311"/>
        <end position="363"/>
    </location>
</feature>
<dbReference type="RefSeq" id="XP_024500171.1">
    <property type="nucleotide sequence ID" value="XM_024645938.1"/>
</dbReference>
<keyword evidence="6" id="KW-1185">Reference proteome</keyword>
<dbReference type="InterPro" id="IPR050672">
    <property type="entry name" value="FBXO45-Fsn/SPSB_families"/>
</dbReference>
<dbReference type="WormBase" id="SRAE_0000009400">
    <property type="protein sequence ID" value="SRP09190"/>
    <property type="gene ID" value="WBGene00255831"/>
</dbReference>
<dbReference type="GO" id="GO:0030246">
    <property type="term" value="F:carbohydrate binding"/>
    <property type="evidence" value="ECO:0007669"/>
    <property type="project" value="UniProtKB-KW"/>
</dbReference>
<keyword evidence="5" id="KW-0675">Receptor</keyword>